<keyword evidence="6 12" id="KW-0028">Amino-acid biosynthesis</keyword>
<evidence type="ECO:0000256" key="11">
    <source>
        <dbReference type="ARBA" id="ARBA00047836"/>
    </source>
</evidence>
<comment type="catalytic activity">
    <reaction evidence="11 12">
        <text>L-aspartate 4-semialdehyde + pyruvate = (2S,4S)-4-hydroxy-2,3,4,5-tetrahydrodipicolinate + H2O + H(+)</text>
        <dbReference type="Rhea" id="RHEA:34171"/>
        <dbReference type="ChEBI" id="CHEBI:15361"/>
        <dbReference type="ChEBI" id="CHEBI:15377"/>
        <dbReference type="ChEBI" id="CHEBI:15378"/>
        <dbReference type="ChEBI" id="CHEBI:67139"/>
        <dbReference type="ChEBI" id="CHEBI:537519"/>
        <dbReference type="EC" id="4.3.3.7"/>
    </reaction>
</comment>
<comment type="subcellular location">
    <subcellularLocation>
        <location evidence="12">Cytoplasm</location>
    </subcellularLocation>
</comment>
<evidence type="ECO:0000313" key="16">
    <source>
        <dbReference type="EMBL" id="AFJ61829.1"/>
    </source>
</evidence>
<evidence type="ECO:0000256" key="3">
    <source>
        <dbReference type="ARBA" id="ARBA00007592"/>
    </source>
</evidence>
<dbReference type="PANTHER" id="PTHR12128:SF66">
    <property type="entry name" value="4-HYDROXY-2-OXOGLUTARATE ALDOLASE, MITOCHONDRIAL"/>
    <property type="match status" value="1"/>
</dbReference>
<dbReference type="SUPFAM" id="SSF51569">
    <property type="entry name" value="Aldolase"/>
    <property type="match status" value="1"/>
</dbReference>
<proteinExistence type="inferred from homology"/>
<dbReference type="PROSITE" id="PS00666">
    <property type="entry name" value="DHDPS_2"/>
    <property type="match status" value="1"/>
</dbReference>
<dbReference type="HAMAP" id="MF_00418">
    <property type="entry name" value="DapA"/>
    <property type="match status" value="1"/>
</dbReference>
<dbReference type="PRINTS" id="PR00146">
    <property type="entry name" value="DHPICSNTHASE"/>
</dbReference>
<dbReference type="PIRSF" id="PIRSF001365">
    <property type="entry name" value="DHDPS"/>
    <property type="match status" value="1"/>
</dbReference>
<gene>
    <name evidence="16" type="primary">dapA1</name>
    <name evidence="12" type="synonym">dapA</name>
    <name evidence="16" type="ORF">MUS_1831</name>
</gene>
<dbReference type="GO" id="GO:0009089">
    <property type="term" value="P:lysine biosynthetic process via diaminopimelate"/>
    <property type="evidence" value="ECO:0007669"/>
    <property type="project" value="UniProtKB-UniRule"/>
</dbReference>
<organism evidence="16 17">
    <name type="scientific">Bacillus amyloliquefaciens (strain Y2)</name>
    <name type="common">Bacillus amyloliquefaciens subsp. plantarum (strain B9601-Y2)</name>
    <dbReference type="NCBI Taxonomy" id="1155777"/>
    <lineage>
        <taxon>Bacteria</taxon>
        <taxon>Bacillati</taxon>
        <taxon>Bacillota</taxon>
        <taxon>Bacilli</taxon>
        <taxon>Bacillales</taxon>
        <taxon>Bacillaceae</taxon>
        <taxon>Bacillus</taxon>
        <taxon>Bacillus amyloliquefaciens group</taxon>
    </lineage>
</organism>
<evidence type="ECO:0000256" key="12">
    <source>
        <dbReference type="HAMAP-Rule" id="MF_00418"/>
    </source>
</evidence>
<feature type="binding site" evidence="12 15">
    <location>
        <position position="54"/>
    </location>
    <ligand>
        <name>pyruvate</name>
        <dbReference type="ChEBI" id="CHEBI:15361"/>
    </ligand>
</feature>
<evidence type="ECO:0000256" key="4">
    <source>
        <dbReference type="ARBA" id="ARBA00012086"/>
    </source>
</evidence>
<dbReference type="InterPro" id="IPR002220">
    <property type="entry name" value="DapA-like"/>
</dbReference>
<feature type="site" description="Part of a proton relay during catalysis" evidence="12">
    <location>
        <position position="116"/>
    </location>
</feature>
<dbReference type="InterPro" id="IPR013785">
    <property type="entry name" value="Aldolase_TIM"/>
</dbReference>
<feature type="active site" description="Proton donor/acceptor" evidence="12 14">
    <location>
        <position position="142"/>
    </location>
</feature>
<feature type="binding site" evidence="12 15">
    <location>
        <position position="212"/>
    </location>
    <ligand>
        <name>pyruvate</name>
        <dbReference type="ChEBI" id="CHEBI:15361"/>
    </ligand>
</feature>
<evidence type="ECO:0000256" key="9">
    <source>
        <dbReference type="ARBA" id="ARBA00023239"/>
    </source>
</evidence>
<dbReference type="GO" id="GO:0019877">
    <property type="term" value="P:diaminopimelate biosynthetic process"/>
    <property type="evidence" value="ECO:0007669"/>
    <property type="project" value="UniProtKB-UniRule"/>
</dbReference>
<evidence type="ECO:0000256" key="8">
    <source>
        <dbReference type="ARBA" id="ARBA00023154"/>
    </source>
</evidence>
<evidence type="ECO:0000256" key="10">
    <source>
        <dbReference type="ARBA" id="ARBA00023270"/>
    </source>
</evidence>
<dbReference type="Gene3D" id="3.20.20.70">
    <property type="entry name" value="Aldolase class I"/>
    <property type="match status" value="1"/>
</dbReference>
<keyword evidence="7 12" id="KW-0220">Diaminopimelate biosynthesis</keyword>
<feature type="site" description="Part of a proton relay during catalysis" evidence="12">
    <location>
        <position position="53"/>
    </location>
</feature>
<comment type="pathway">
    <text evidence="2 12">Amino-acid biosynthesis; L-lysine biosynthesis via DAP pathway; (S)-tetrahydrodipicolinate from L-aspartate: step 3/4.</text>
</comment>
<dbReference type="PATRIC" id="fig|1126211.3.peg.1750"/>
<feature type="active site" description="Schiff-base intermediate with substrate" evidence="12 14">
    <location>
        <position position="170"/>
    </location>
</feature>
<dbReference type="KEGG" id="bqy:MUS_1831"/>
<comment type="caution">
    <text evidence="12">Was originally thought to be a dihydrodipicolinate synthase (DHDPS), catalyzing the condensation of (S)-aspartate-beta-semialdehyde [(S)-ASA] and pyruvate to dihydrodipicolinate (DHDP). However, it was shown in E.coli that the product of the enzymatic reaction is not dihydrodipicolinate but in fact (4S)-4-hydroxy-2,3,4,5-tetrahydro-(2S)-dipicolinic acid (HTPA), and that the consecutive dehydration reaction leading to DHDP is not spontaneous but catalyzed by DapB.</text>
</comment>
<keyword evidence="5 12" id="KW-0963">Cytoplasm</keyword>
<dbReference type="AlphaFoldDB" id="I2C5A5"/>
<dbReference type="EMBL" id="CP003332">
    <property type="protein sequence ID" value="AFJ61829.1"/>
    <property type="molecule type" value="Genomic_DNA"/>
</dbReference>
<dbReference type="SMART" id="SM01130">
    <property type="entry name" value="DHDPS"/>
    <property type="match status" value="1"/>
</dbReference>
<evidence type="ECO:0000256" key="1">
    <source>
        <dbReference type="ARBA" id="ARBA00003294"/>
    </source>
</evidence>
<sequence length="297" mass="31934">MNHDEVKKMNVGNISTAMITPFDSKGNVDFQKLSTLIDYLLKNGTDSLVVAGTTGESPTLSTEEKIALFEFTVKEVNGRVPVIAGTGSNNTKDSIKLTKKAEEAGVDCVMLVTPYYNKPSQEGMYRHFKAIAEETSLPVMLYNVPGRTVASLAPETAIRLAEIPNISAIKEASGDLDAITKIIAETPEDFYVYSGDDGLTLPILAVGGRGVVSVASHIVGSDMQQMIKNYTNGQTATAALIHQKLLPIMKELFKAPNPAPVKTALQLKGLDVGSVRLPLIPLNEDERLSLSSVISEL</sequence>
<dbReference type="Proteomes" id="UP000002878">
    <property type="component" value="Chromosome"/>
</dbReference>
<comment type="subunit">
    <text evidence="12">Homotetramer; dimer of dimers.</text>
</comment>
<dbReference type="InterPro" id="IPR020624">
    <property type="entry name" value="Schiff_base-form_aldolases_CS"/>
</dbReference>
<dbReference type="Pfam" id="PF00701">
    <property type="entry name" value="DHDPS"/>
    <property type="match status" value="1"/>
</dbReference>
<evidence type="ECO:0000256" key="14">
    <source>
        <dbReference type="PIRSR" id="PIRSR001365-1"/>
    </source>
</evidence>
<dbReference type="InterPro" id="IPR020625">
    <property type="entry name" value="Schiff_base-form_aldolases_AS"/>
</dbReference>
<dbReference type="PANTHER" id="PTHR12128">
    <property type="entry name" value="DIHYDRODIPICOLINATE SYNTHASE"/>
    <property type="match status" value="1"/>
</dbReference>
<evidence type="ECO:0000313" key="17">
    <source>
        <dbReference type="Proteomes" id="UP000002878"/>
    </source>
</evidence>
<evidence type="ECO:0000256" key="5">
    <source>
        <dbReference type="ARBA" id="ARBA00022490"/>
    </source>
</evidence>
<name>I2C5A5_BACAY</name>
<evidence type="ECO:0000256" key="2">
    <source>
        <dbReference type="ARBA" id="ARBA00005120"/>
    </source>
</evidence>
<dbReference type="EC" id="4.3.3.7" evidence="4 12"/>
<dbReference type="HOGENOM" id="CLU_049343_7_1_9"/>
<dbReference type="GO" id="GO:0005829">
    <property type="term" value="C:cytosol"/>
    <property type="evidence" value="ECO:0007669"/>
    <property type="project" value="TreeGrafter"/>
</dbReference>
<evidence type="ECO:0000256" key="6">
    <source>
        <dbReference type="ARBA" id="ARBA00022605"/>
    </source>
</evidence>
<dbReference type="CDD" id="cd00950">
    <property type="entry name" value="DHDPS"/>
    <property type="match status" value="1"/>
</dbReference>
<protein>
    <recommendedName>
        <fullName evidence="4 12">4-hydroxy-tetrahydrodipicolinate synthase</fullName>
        <shortName evidence="12">HTPA synthase</shortName>
        <ecNumber evidence="4 12">4.3.3.7</ecNumber>
    </recommendedName>
</protein>
<dbReference type="InterPro" id="IPR005263">
    <property type="entry name" value="DapA"/>
</dbReference>
<evidence type="ECO:0000256" key="15">
    <source>
        <dbReference type="PIRSR" id="PIRSR001365-2"/>
    </source>
</evidence>
<keyword evidence="8 12" id="KW-0457">Lysine biosynthesis</keyword>
<dbReference type="PROSITE" id="PS00665">
    <property type="entry name" value="DHDPS_1"/>
    <property type="match status" value="1"/>
</dbReference>
<dbReference type="GO" id="GO:0008840">
    <property type="term" value="F:4-hydroxy-tetrahydrodipicolinate synthase activity"/>
    <property type="evidence" value="ECO:0007669"/>
    <property type="project" value="UniProtKB-UniRule"/>
</dbReference>
<keyword evidence="10 12" id="KW-0704">Schiff base</keyword>
<comment type="similarity">
    <text evidence="3 12 13">Belongs to the DapA family.</text>
</comment>
<keyword evidence="9 12" id="KW-0456">Lyase</keyword>
<comment type="function">
    <text evidence="1 12">Catalyzes the condensation of (S)-aspartate-beta-semialdehyde [(S)-ASA] and pyruvate to 4-hydroxy-tetrahydrodipicolinate (HTPA).</text>
</comment>
<evidence type="ECO:0000256" key="7">
    <source>
        <dbReference type="ARBA" id="ARBA00022915"/>
    </source>
</evidence>
<dbReference type="NCBIfam" id="TIGR00674">
    <property type="entry name" value="dapA"/>
    <property type="match status" value="1"/>
</dbReference>
<evidence type="ECO:0000256" key="13">
    <source>
        <dbReference type="PIRNR" id="PIRNR001365"/>
    </source>
</evidence>
<accession>I2C5A5</accession>
<reference evidence="16 17" key="1">
    <citation type="journal article" date="2012" name="J. Biotechnol.">
        <title>Genome sequence of the plant growth promoting strain Bacillus amyloliquefaciens subsp. plantarum B9601-Y2 and expression of mersacidin and other secondary metabolites.</title>
        <authorList>
            <person name="He P."/>
            <person name="Hao K."/>
            <person name="Blom J."/>
            <person name="Ruckert C."/>
            <person name="Vater J."/>
            <person name="Mao Z."/>
            <person name="Wu Y."/>
            <person name="Hou M."/>
            <person name="He P."/>
            <person name="He Y."/>
            <person name="Borriss R."/>
        </authorList>
    </citation>
    <scope>NUCLEOTIDE SEQUENCE [LARGE SCALE GENOMIC DNA]</scope>
    <source>
        <strain evidence="16">Y2</strain>
    </source>
</reference>
<dbReference type="UniPathway" id="UPA00034">
    <property type="reaction ID" value="UER00017"/>
</dbReference>